<dbReference type="PROSITE" id="PS51294">
    <property type="entry name" value="HTH_MYB"/>
    <property type="match status" value="1"/>
</dbReference>
<evidence type="ECO:0000313" key="9">
    <source>
        <dbReference type="RefSeq" id="XP_031378676.1"/>
    </source>
</evidence>
<evidence type="ECO:0000259" key="7">
    <source>
        <dbReference type="PROSITE" id="PS51294"/>
    </source>
</evidence>
<feature type="domain" description="HTH myb-type" evidence="7">
    <location>
        <begin position="151"/>
        <end position="210"/>
    </location>
</feature>
<evidence type="ECO:0000256" key="2">
    <source>
        <dbReference type="ARBA" id="ARBA00023015"/>
    </source>
</evidence>
<dbReference type="Gene3D" id="1.10.10.60">
    <property type="entry name" value="Homeodomain-like"/>
    <property type="match status" value="1"/>
</dbReference>
<dbReference type="NCBIfam" id="TIGR01557">
    <property type="entry name" value="myb_SHAQKYF"/>
    <property type="match status" value="1"/>
</dbReference>
<dbReference type="SUPFAM" id="SSF46689">
    <property type="entry name" value="Homeodomain-like"/>
    <property type="match status" value="1"/>
</dbReference>
<reference evidence="8" key="1">
    <citation type="journal article" date="2020" name="Plant Biotechnol. J.">
        <title>The pomegranate (Punica granatum L.) draft genome dissects genetic divergence between soft- and hard-seeded cultivars.</title>
        <authorList>
            <person name="Luo X."/>
            <person name="Li H."/>
            <person name="Wu Z."/>
            <person name="Yao W."/>
            <person name="Zhao P."/>
            <person name="Cao D."/>
            <person name="Yu H."/>
            <person name="Li K."/>
            <person name="Poudel K."/>
            <person name="Zhao D."/>
            <person name="Zhang F."/>
            <person name="Xia X."/>
            <person name="Chen L."/>
            <person name="Wang Q."/>
            <person name="Jing D."/>
            <person name="Cao S."/>
        </authorList>
    </citation>
    <scope>NUCLEOTIDE SEQUENCE [LARGE SCALE GENOMIC DNA]</scope>
    <source>
        <strain evidence="8">cv. Tunisia</strain>
    </source>
</reference>
<dbReference type="GO" id="GO:0045893">
    <property type="term" value="P:positive regulation of DNA-templated transcription"/>
    <property type="evidence" value="ECO:0007669"/>
    <property type="project" value="InterPro"/>
</dbReference>
<feature type="compositionally biased region" description="Low complexity" evidence="6">
    <location>
        <begin position="137"/>
        <end position="150"/>
    </location>
</feature>
<feature type="compositionally biased region" description="Basic and acidic residues" evidence="6">
    <location>
        <begin position="8"/>
        <end position="17"/>
    </location>
</feature>
<dbReference type="PANTHER" id="PTHR31312">
    <property type="entry name" value="TRANSCRIPTION ACTIVATOR GLK1"/>
    <property type="match status" value="1"/>
</dbReference>
<keyword evidence="4" id="KW-0804">Transcription</keyword>
<dbReference type="GO" id="GO:0005634">
    <property type="term" value="C:nucleus"/>
    <property type="evidence" value="ECO:0007669"/>
    <property type="project" value="UniProtKB-SubCell"/>
</dbReference>
<protein>
    <submittedName>
        <fullName evidence="9">Transcription activator GLK1 isoform X1</fullName>
    </submittedName>
</protein>
<feature type="region of interest" description="Disordered" evidence="6">
    <location>
        <begin position="1"/>
        <end position="24"/>
    </location>
</feature>
<keyword evidence="3" id="KW-0238">DNA-binding</keyword>
<feature type="region of interest" description="Disordered" evidence="6">
    <location>
        <begin position="368"/>
        <end position="410"/>
    </location>
</feature>
<evidence type="ECO:0000256" key="3">
    <source>
        <dbReference type="ARBA" id="ARBA00023125"/>
    </source>
</evidence>
<dbReference type="Pfam" id="PF00249">
    <property type="entry name" value="Myb_DNA-binding"/>
    <property type="match status" value="1"/>
</dbReference>
<evidence type="ECO:0000313" key="8">
    <source>
        <dbReference type="Proteomes" id="UP000515151"/>
    </source>
</evidence>
<dbReference type="OrthoDB" id="60033at2759"/>
<dbReference type="Proteomes" id="UP000515151">
    <property type="component" value="Chromosome 2"/>
</dbReference>
<keyword evidence="5" id="KW-0539">Nucleus</keyword>
<sequence>MLALSPPRSREDGKDTLDFPAGSADHHQFIDFGDGNLLDCIDFDDLFTDIEVDGAEFLPDLEMVDPDNIGEFSPTSGGEESEVMNVSEVLDRTENGASVNDENEEEDKSASERDEPGKVDQSTAKGTDKGGRRVGRKSSSSVQSKNNPPQGKRKVKVDWTPELHRKFVQAVEQLGLDKAVPSKILEIMGMDCLTRHNIASHLQKYRSHRKHLLAREVEAASWSRQGRMMYGGGKMEPSPLLISGPTMGFPPPVIPLPVQPQFRPLHVWGHPTADQAWPKHPVHQLPAALPSTPAWPAVGPPYSPIPPLAPPMGPSAYWHPHHHQVLNTCTAGTPYLPQPRAFTVEHIDSGLMTAPPVSGIPPKAMYKEDPGIGVPSGQSGPQPPPDFHPSGETIDAAIGDALKKPWQPLPLGLKPPSLDGVLTELHREGIPDIPPSSPS</sequence>
<dbReference type="GO" id="GO:0000976">
    <property type="term" value="F:transcription cis-regulatory region binding"/>
    <property type="evidence" value="ECO:0007669"/>
    <property type="project" value="TreeGrafter"/>
</dbReference>
<dbReference type="InterPro" id="IPR044825">
    <property type="entry name" value="GLK1/2-like"/>
</dbReference>
<accession>A0A6P8CAX7</accession>
<feature type="region of interest" description="Disordered" evidence="6">
    <location>
        <begin position="61"/>
        <end position="158"/>
    </location>
</feature>
<dbReference type="RefSeq" id="XP_031378676.1">
    <property type="nucleotide sequence ID" value="XM_031522816.1"/>
</dbReference>
<organism evidence="8 9">
    <name type="scientific">Punica granatum</name>
    <name type="common">Pomegranate</name>
    <dbReference type="NCBI Taxonomy" id="22663"/>
    <lineage>
        <taxon>Eukaryota</taxon>
        <taxon>Viridiplantae</taxon>
        <taxon>Streptophyta</taxon>
        <taxon>Embryophyta</taxon>
        <taxon>Tracheophyta</taxon>
        <taxon>Spermatophyta</taxon>
        <taxon>Magnoliopsida</taxon>
        <taxon>eudicotyledons</taxon>
        <taxon>Gunneridae</taxon>
        <taxon>Pentapetalae</taxon>
        <taxon>rosids</taxon>
        <taxon>malvids</taxon>
        <taxon>Myrtales</taxon>
        <taxon>Lythraceae</taxon>
        <taxon>Punica</taxon>
    </lineage>
</organism>
<keyword evidence="8" id="KW-1185">Reference proteome</keyword>
<evidence type="ECO:0000256" key="6">
    <source>
        <dbReference type="SAM" id="MobiDB-lite"/>
    </source>
</evidence>
<proteinExistence type="predicted"/>
<comment type="subcellular location">
    <subcellularLocation>
        <location evidence="1">Nucleus</location>
    </subcellularLocation>
</comment>
<dbReference type="PANTHER" id="PTHR31312:SF1">
    <property type="entry name" value="TRANSCRIPTION ACTIVATOR GLK1"/>
    <property type="match status" value="1"/>
</dbReference>
<evidence type="ECO:0000256" key="1">
    <source>
        <dbReference type="ARBA" id="ARBA00004123"/>
    </source>
</evidence>
<reference evidence="9" key="2">
    <citation type="submission" date="2025-08" db="UniProtKB">
        <authorList>
            <consortium name="RefSeq"/>
        </authorList>
    </citation>
    <scope>IDENTIFICATION</scope>
    <source>
        <tissue evidence="9">Leaf</tissue>
    </source>
</reference>
<feature type="compositionally biased region" description="Low complexity" evidence="6">
    <location>
        <begin position="371"/>
        <end position="380"/>
    </location>
</feature>
<evidence type="ECO:0000256" key="5">
    <source>
        <dbReference type="ARBA" id="ARBA00023242"/>
    </source>
</evidence>
<dbReference type="InterPro" id="IPR017930">
    <property type="entry name" value="Myb_dom"/>
</dbReference>
<dbReference type="InterPro" id="IPR001005">
    <property type="entry name" value="SANT/Myb"/>
</dbReference>
<keyword evidence="2" id="KW-0805">Transcription regulation</keyword>
<dbReference type="GeneID" id="116194099"/>
<feature type="compositionally biased region" description="Basic and acidic residues" evidence="6">
    <location>
        <begin position="108"/>
        <end position="118"/>
    </location>
</feature>
<evidence type="ECO:0000256" key="4">
    <source>
        <dbReference type="ARBA" id="ARBA00023163"/>
    </source>
</evidence>
<dbReference type="AlphaFoldDB" id="A0A6P8CAX7"/>
<name>A0A6P8CAX7_PUNGR</name>
<dbReference type="InterPro" id="IPR009057">
    <property type="entry name" value="Homeodomain-like_sf"/>
</dbReference>
<dbReference type="InterPro" id="IPR006447">
    <property type="entry name" value="Myb_dom_plants"/>
</dbReference>
<dbReference type="GO" id="GO:0003700">
    <property type="term" value="F:DNA-binding transcription factor activity"/>
    <property type="evidence" value="ECO:0007669"/>
    <property type="project" value="InterPro"/>
</dbReference>
<dbReference type="FunFam" id="1.10.10.60:FF:000007">
    <property type="entry name" value="Two-component response regulator"/>
    <property type="match status" value="1"/>
</dbReference>
<gene>
    <name evidence="9" type="primary">LOC116194099</name>
</gene>